<organism evidence="4 5">
    <name type="scientific">Pikeienuella piscinae</name>
    <dbReference type="NCBI Taxonomy" id="2748098"/>
    <lineage>
        <taxon>Bacteria</taxon>
        <taxon>Pseudomonadati</taxon>
        <taxon>Pseudomonadota</taxon>
        <taxon>Alphaproteobacteria</taxon>
        <taxon>Rhodobacterales</taxon>
        <taxon>Paracoccaceae</taxon>
        <taxon>Pikeienuella</taxon>
    </lineage>
</organism>
<dbReference type="InterPro" id="IPR042047">
    <property type="entry name" value="SleB_dom1"/>
</dbReference>
<dbReference type="EMBL" id="CP049056">
    <property type="protein sequence ID" value="QIE55933.1"/>
    <property type="molecule type" value="Genomic_DNA"/>
</dbReference>
<feature type="region of interest" description="Disordered" evidence="1">
    <location>
        <begin position="98"/>
        <end position="130"/>
    </location>
</feature>
<evidence type="ECO:0000259" key="2">
    <source>
        <dbReference type="Pfam" id="PF07486"/>
    </source>
</evidence>
<dbReference type="Pfam" id="PF07486">
    <property type="entry name" value="Hydrolase_2"/>
    <property type="match status" value="1"/>
</dbReference>
<sequence>MDALAKLEAMLNAADAAHDAAKSAGDTAAAAAIRVETIRPLESAIAGMVLLPLHAQAQKLSGVAAKLERSLIALQGRINRLFLDRLIEKARKLGLANVPEAPRPEPVREDTTVAETATTSGAAAGEATTTATTDAPRVTDGAIAGGGAAAVSRPTGKVIDITDEDLDALQRVAQSEVGHFAKYGEAELRGGLAAVVDTVLNRVAHANWRDTIQKVIDQPKQFSAINATGSWTGLPKANANVTEIVEEHVKARAAGGVSEIKGATHFLNPHLSSASALAAWGNHVVRNAVAIYGSEANKDVHYHGFAPGTALPPSYTVARKGVASSFDAVGRSIGGPASNADIRNAILRICREELARFDGGSAKETEDPQYLRVGDYWRAVGQPNDGRTLDASGKRPAWSAAFISFVLKEAGAGDRFKYSVGHCHYFQDCVDRTGPALYEAVSAADAIPKPGDIVHYGRSDAEKHDFAAARADYGNDSFYPSHSAIVVEVDRDRGEIKTIGGNESDSVRMATYALDKDGRLKPRRRGNRSLPWIGMLRLI</sequence>
<dbReference type="AlphaFoldDB" id="A0A7L5BXR7"/>
<dbReference type="InterPro" id="IPR019262">
    <property type="entry name" value="DUF2272"/>
</dbReference>
<dbReference type="Proteomes" id="UP000503336">
    <property type="component" value="Chromosome"/>
</dbReference>
<dbReference type="Pfam" id="PF10030">
    <property type="entry name" value="DUF2272"/>
    <property type="match status" value="1"/>
</dbReference>
<name>A0A7L5BXR7_9RHOB</name>
<reference evidence="4 5" key="1">
    <citation type="submission" date="2020-02" db="EMBL/GenBank/DDBJ databases">
        <title>complete genome sequence of Rhodobacteraceae bacterium.</title>
        <authorList>
            <person name="Park J."/>
            <person name="Kim Y.-S."/>
            <person name="Kim K.-H."/>
        </authorList>
    </citation>
    <scope>NUCLEOTIDE SEQUENCE [LARGE SCALE GENOMIC DNA]</scope>
    <source>
        <strain evidence="4 5">RR4-56</strain>
    </source>
</reference>
<gene>
    <name evidence="4" type="ORF">G5B40_11005</name>
</gene>
<feature type="compositionally biased region" description="Basic and acidic residues" evidence="1">
    <location>
        <begin position="102"/>
        <end position="111"/>
    </location>
</feature>
<evidence type="ECO:0000259" key="3">
    <source>
        <dbReference type="Pfam" id="PF10030"/>
    </source>
</evidence>
<protein>
    <submittedName>
        <fullName evidence="4">DUF2272 domain-containing protein</fullName>
    </submittedName>
</protein>
<accession>A0A7L5BXR7</accession>
<feature type="domain" description="Cell wall hydrolase SleB" evidence="2">
    <location>
        <begin position="190"/>
        <end position="275"/>
    </location>
</feature>
<dbReference type="KEGG" id="hdh:G5B40_11005"/>
<dbReference type="Gene3D" id="1.10.10.2520">
    <property type="entry name" value="Cell wall hydrolase SleB, domain 1"/>
    <property type="match status" value="1"/>
</dbReference>
<dbReference type="RefSeq" id="WP_165098477.1">
    <property type="nucleotide sequence ID" value="NZ_CP049056.1"/>
</dbReference>
<dbReference type="GO" id="GO:0016787">
    <property type="term" value="F:hydrolase activity"/>
    <property type="evidence" value="ECO:0007669"/>
    <property type="project" value="InterPro"/>
</dbReference>
<evidence type="ECO:0000313" key="4">
    <source>
        <dbReference type="EMBL" id="QIE55933.1"/>
    </source>
</evidence>
<feature type="compositionally biased region" description="Low complexity" evidence="1">
    <location>
        <begin position="113"/>
        <end position="130"/>
    </location>
</feature>
<keyword evidence="5" id="KW-1185">Reference proteome</keyword>
<evidence type="ECO:0000313" key="5">
    <source>
        <dbReference type="Proteomes" id="UP000503336"/>
    </source>
</evidence>
<dbReference type="InterPro" id="IPR011105">
    <property type="entry name" value="Cell_wall_hydrolase_SleB"/>
</dbReference>
<proteinExistence type="predicted"/>
<feature type="domain" description="DUF2272" evidence="3">
    <location>
        <begin position="385"/>
        <end position="537"/>
    </location>
</feature>
<evidence type="ECO:0000256" key="1">
    <source>
        <dbReference type="SAM" id="MobiDB-lite"/>
    </source>
</evidence>